<dbReference type="Proteomes" id="UP000284706">
    <property type="component" value="Unassembled WGS sequence"/>
</dbReference>
<dbReference type="EMBL" id="NHYE01000160">
    <property type="protein sequence ID" value="PPR07219.1"/>
    <property type="molecule type" value="Genomic_DNA"/>
</dbReference>
<accession>A0A409YW54</accession>
<keyword evidence="2" id="KW-1185">Reference proteome</keyword>
<gene>
    <name evidence="1" type="ORF">CVT26_012652</name>
</gene>
<reference evidence="1 2" key="1">
    <citation type="journal article" date="2018" name="Evol. Lett.">
        <title>Horizontal gene cluster transfer increased hallucinogenic mushroom diversity.</title>
        <authorList>
            <person name="Reynolds H.T."/>
            <person name="Vijayakumar V."/>
            <person name="Gluck-Thaler E."/>
            <person name="Korotkin H.B."/>
            <person name="Matheny P.B."/>
            <person name="Slot J.C."/>
        </authorList>
    </citation>
    <scope>NUCLEOTIDE SEQUENCE [LARGE SCALE GENOMIC DNA]</scope>
    <source>
        <strain evidence="1 2">SRW20</strain>
    </source>
</reference>
<protein>
    <submittedName>
        <fullName evidence="1">Uncharacterized protein</fullName>
    </submittedName>
</protein>
<name>A0A409YW54_9AGAR</name>
<proteinExistence type="predicted"/>
<sequence>MEVGNHPPSATRLPPHNIAEIRVCSERHCNAILGRHCKGNLCEQCVLNLRSRRPSSHSWREGVPAYNIPVSTGGQTTYAGIEMGQARLKKRRPSSVAGPYWATDDAFGPHNSQFTNSVNTYMNTVAPRMPPSLIPETPVISHFNSQGEVIQDVYQQIHQVGFILHARVRITYLIREGHSTPAAAYKHSDRAKPLLTLFALNSVASRRGPLPILPDGTS</sequence>
<comment type="caution">
    <text evidence="1">The sequence shown here is derived from an EMBL/GenBank/DDBJ whole genome shotgun (WGS) entry which is preliminary data.</text>
</comment>
<evidence type="ECO:0000313" key="1">
    <source>
        <dbReference type="EMBL" id="PPR07219.1"/>
    </source>
</evidence>
<dbReference type="InParanoid" id="A0A409YW54"/>
<dbReference type="AlphaFoldDB" id="A0A409YW54"/>
<organism evidence="1 2">
    <name type="scientific">Gymnopilus dilepis</name>
    <dbReference type="NCBI Taxonomy" id="231916"/>
    <lineage>
        <taxon>Eukaryota</taxon>
        <taxon>Fungi</taxon>
        <taxon>Dikarya</taxon>
        <taxon>Basidiomycota</taxon>
        <taxon>Agaricomycotina</taxon>
        <taxon>Agaricomycetes</taxon>
        <taxon>Agaricomycetidae</taxon>
        <taxon>Agaricales</taxon>
        <taxon>Agaricineae</taxon>
        <taxon>Hymenogastraceae</taxon>
        <taxon>Gymnopilus</taxon>
    </lineage>
</organism>
<evidence type="ECO:0000313" key="2">
    <source>
        <dbReference type="Proteomes" id="UP000284706"/>
    </source>
</evidence>